<evidence type="ECO:0000256" key="4">
    <source>
        <dbReference type="HAMAP-Rule" id="MF_03009"/>
    </source>
</evidence>
<evidence type="ECO:0000256" key="3">
    <source>
        <dbReference type="ARBA" id="ARBA00022917"/>
    </source>
</evidence>
<dbReference type="EMBL" id="KV453843">
    <property type="protein sequence ID" value="ODV89687.1"/>
    <property type="molecule type" value="Genomic_DNA"/>
</dbReference>
<feature type="region of interest" description="Disordered" evidence="5">
    <location>
        <begin position="244"/>
        <end position="286"/>
    </location>
</feature>
<feature type="compositionally biased region" description="Acidic residues" evidence="5">
    <location>
        <begin position="1"/>
        <end position="11"/>
    </location>
</feature>
<feature type="region of interest" description="Disordered" evidence="5">
    <location>
        <begin position="1"/>
        <end position="104"/>
    </location>
</feature>
<dbReference type="Gene3D" id="1.10.246.60">
    <property type="entry name" value="Eukaryotic translation initiation factor 3 like domains"/>
    <property type="match status" value="1"/>
</dbReference>
<protein>
    <recommendedName>
        <fullName evidence="4">Eukaryotic translation initiation factor 3 subunit J</fullName>
        <shortName evidence="4">eIF3j</shortName>
    </recommendedName>
    <alternativeName>
        <fullName evidence="4">Eukaryotic translation initiation factor 3 30 kDa subunit homolog</fullName>
        <shortName evidence="4">eIF-3 30 kDa subunit homolog</shortName>
    </alternativeName>
</protein>
<evidence type="ECO:0000256" key="2">
    <source>
        <dbReference type="ARBA" id="ARBA00022540"/>
    </source>
</evidence>
<evidence type="ECO:0000256" key="1">
    <source>
        <dbReference type="ARBA" id="ARBA00022490"/>
    </source>
</evidence>
<dbReference type="InterPro" id="IPR013906">
    <property type="entry name" value="eIF3j"/>
</dbReference>
<dbReference type="InterPro" id="IPR023194">
    <property type="entry name" value="eIF3-like_dom_sf"/>
</dbReference>
<dbReference type="GO" id="GO:0033290">
    <property type="term" value="C:eukaryotic 48S preinitiation complex"/>
    <property type="evidence" value="ECO:0007669"/>
    <property type="project" value="UniProtKB-UniRule"/>
</dbReference>
<dbReference type="GO" id="GO:0003743">
    <property type="term" value="F:translation initiation factor activity"/>
    <property type="evidence" value="ECO:0007669"/>
    <property type="project" value="UniProtKB-UniRule"/>
</dbReference>
<accession>A0A1E4TD95</accession>
<dbReference type="GO" id="GO:0001732">
    <property type="term" value="P:formation of cytoplasmic translation initiation complex"/>
    <property type="evidence" value="ECO:0007669"/>
    <property type="project" value="UniProtKB-UniRule"/>
</dbReference>
<evidence type="ECO:0000313" key="7">
    <source>
        <dbReference type="Proteomes" id="UP000095023"/>
    </source>
</evidence>
<comment type="function">
    <text evidence="4">Component of the eukaryotic translation initiation factor 3 (eIF-3) complex, which is involved in protein synthesis of a specialized repertoire of mRNAs and, together with other initiation factors, stimulates binding of mRNA and methionyl-tRNAi to the 40S ribosome. The eIF-3 complex specifically targets and initiates translation of a subset of mRNAs involved in cell proliferation.</text>
</comment>
<reference evidence="7" key="1">
    <citation type="submission" date="2016-02" db="EMBL/GenBank/DDBJ databases">
        <title>Comparative genomics of biotechnologically important yeasts.</title>
        <authorList>
            <consortium name="DOE Joint Genome Institute"/>
            <person name="Riley R."/>
            <person name="Haridas S."/>
            <person name="Wolfe K.H."/>
            <person name="Lopes M.R."/>
            <person name="Hittinger C.T."/>
            <person name="Goker M."/>
            <person name="Salamov A."/>
            <person name="Wisecaver J."/>
            <person name="Long T.M."/>
            <person name="Aerts A.L."/>
            <person name="Barry K."/>
            <person name="Choi C."/>
            <person name="Clum A."/>
            <person name="Coughlan A.Y."/>
            <person name="Deshpande S."/>
            <person name="Douglass A.P."/>
            <person name="Hanson S.J."/>
            <person name="Klenk H.-P."/>
            <person name="Labutti K."/>
            <person name="Lapidus A."/>
            <person name="Lindquist E."/>
            <person name="Lipzen A."/>
            <person name="Meier-Kolthoff J.P."/>
            <person name="Ohm R.A."/>
            <person name="Otillar R.P."/>
            <person name="Pangilinan J."/>
            <person name="Peng Y."/>
            <person name="Rokas A."/>
            <person name="Rosa C.A."/>
            <person name="Scheuner C."/>
            <person name="Sibirny A.A."/>
            <person name="Slot J.C."/>
            <person name="Stielow J.B."/>
            <person name="Sun H."/>
            <person name="Kurtzman C.P."/>
            <person name="Blackwell M."/>
            <person name="Jeffries T.W."/>
            <person name="Grigoriev I.V."/>
        </authorList>
    </citation>
    <scope>NUCLEOTIDE SEQUENCE [LARGE SCALE GENOMIC DNA]</scope>
    <source>
        <strain evidence="7">NRRL Y-17796</strain>
    </source>
</reference>
<keyword evidence="3 4" id="KW-0648">Protein biosynthesis</keyword>
<dbReference type="OrthoDB" id="20381at2759"/>
<proteinExistence type="inferred from homology"/>
<evidence type="ECO:0000256" key="5">
    <source>
        <dbReference type="SAM" id="MobiDB-lite"/>
    </source>
</evidence>
<dbReference type="Pfam" id="PF08597">
    <property type="entry name" value="eIF3_subunit"/>
    <property type="match status" value="1"/>
</dbReference>
<dbReference type="HAMAP" id="MF_03009">
    <property type="entry name" value="eIF3j"/>
    <property type="match status" value="1"/>
</dbReference>
<dbReference type="GO" id="GO:0005852">
    <property type="term" value="C:eukaryotic translation initiation factor 3 complex"/>
    <property type="evidence" value="ECO:0007669"/>
    <property type="project" value="UniProtKB-UniRule"/>
</dbReference>
<comment type="subunit">
    <text evidence="4">Component of the eukaryotic translation initiation factor 3 (eIF-3) complex.</text>
</comment>
<name>A0A1E4TD95_9ASCO</name>
<feature type="region of interest" description="Disordered" evidence="5">
    <location>
        <begin position="127"/>
        <end position="183"/>
    </location>
</feature>
<comment type="similarity">
    <text evidence="4">Belongs to the eIF-3 subunit J family.</text>
</comment>
<keyword evidence="2 4" id="KW-0396">Initiation factor</keyword>
<keyword evidence="7" id="KW-1185">Reference proteome</keyword>
<organism evidence="6 7">
    <name type="scientific">Tortispora caseinolytica NRRL Y-17796</name>
    <dbReference type="NCBI Taxonomy" id="767744"/>
    <lineage>
        <taxon>Eukaryota</taxon>
        <taxon>Fungi</taxon>
        <taxon>Dikarya</taxon>
        <taxon>Ascomycota</taxon>
        <taxon>Saccharomycotina</taxon>
        <taxon>Trigonopsidomycetes</taxon>
        <taxon>Trigonopsidales</taxon>
        <taxon>Trigonopsidaceae</taxon>
        <taxon>Tortispora</taxon>
    </lineage>
</organism>
<evidence type="ECO:0000313" key="6">
    <source>
        <dbReference type="EMBL" id="ODV89687.1"/>
    </source>
</evidence>
<gene>
    <name evidence="4" type="primary">HCR1</name>
    <name evidence="6" type="ORF">CANCADRAFT_141969</name>
</gene>
<keyword evidence="1 4" id="KW-0963">Cytoplasm</keyword>
<dbReference type="AlphaFoldDB" id="A0A1E4TD95"/>
<sequence length="286" mass="31270">MSNWDDEEFEIESGQAAATAASAWDDEEELGEDVAESWEALEDDEEKAAKEAAKKAAKNAEPKLTPAERAELRKAERAKAEEEARIAAEKAAAEAEEDAETKRERLKNAQIEADLASAETLLGTVSVSAEEKPKPKPKVVKLGAKGISIGGSKPVASKPKPEAPTAEQKSLQDQPLFNPKTKDGFDELRKALSAQLKELSKYSYYAPFVPQLTTELLEPLSGDQTRKLAQNLIALSNEKIRNEKLEANKAKQAKKRPNLGGASAKLNDDRDLTDYGNSPFDEDDFM</sequence>
<dbReference type="GO" id="GO:0016282">
    <property type="term" value="C:eukaryotic 43S preinitiation complex"/>
    <property type="evidence" value="ECO:0007669"/>
    <property type="project" value="UniProtKB-UniRule"/>
</dbReference>
<feature type="compositionally biased region" description="Acidic residues" evidence="5">
    <location>
        <begin position="24"/>
        <end position="46"/>
    </location>
</feature>
<feature type="compositionally biased region" description="Basic and acidic residues" evidence="5">
    <location>
        <begin position="47"/>
        <end position="93"/>
    </location>
</feature>
<dbReference type="PANTHER" id="PTHR21681:SF0">
    <property type="entry name" value="EUKARYOTIC TRANSLATION INITIATION FACTOR 3 SUBUNIT J"/>
    <property type="match status" value="1"/>
</dbReference>
<dbReference type="Proteomes" id="UP000095023">
    <property type="component" value="Unassembled WGS sequence"/>
</dbReference>
<comment type="subcellular location">
    <subcellularLocation>
        <location evidence="4">Cytoplasm</location>
    </subcellularLocation>
</comment>
<dbReference type="PANTHER" id="PTHR21681">
    <property type="entry name" value="EUKARYOTIC TRANSLATION INITIATION FACTOR 3 SUBUNIT J"/>
    <property type="match status" value="1"/>
</dbReference>